<keyword evidence="2" id="KW-0805">Transcription regulation</keyword>
<dbReference type="Gene3D" id="3.40.50.1360">
    <property type="match status" value="1"/>
</dbReference>
<dbReference type="PANTHER" id="PTHR34294">
    <property type="entry name" value="TRANSCRIPTIONAL REGULATOR-RELATED"/>
    <property type="match status" value="1"/>
</dbReference>
<feature type="domain" description="Sugar-binding" evidence="5">
    <location>
        <begin position="60"/>
        <end position="313"/>
    </location>
</feature>
<proteinExistence type="inferred from homology"/>
<gene>
    <name evidence="6" type="ORF">NK662_19245</name>
</gene>
<protein>
    <submittedName>
        <fullName evidence="6">Sugar-binding transcriptional regulator</fullName>
    </submittedName>
</protein>
<comment type="caution">
    <text evidence="6">The sequence shown here is derived from an EMBL/GenBank/DDBJ whole genome shotgun (WGS) entry which is preliminary data.</text>
</comment>
<organism evidence="6 7">
    <name type="scientific">Ectobacillus ponti</name>
    <dbReference type="NCBI Taxonomy" id="2961894"/>
    <lineage>
        <taxon>Bacteria</taxon>
        <taxon>Bacillati</taxon>
        <taxon>Bacillota</taxon>
        <taxon>Bacilli</taxon>
        <taxon>Bacillales</taxon>
        <taxon>Bacillaceae</taxon>
        <taxon>Ectobacillus</taxon>
    </lineage>
</organism>
<dbReference type="InterPro" id="IPR009057">
    <property type="entry name" value="Homeodomain-like_sf"/>
</dbReference>
<dbReference type="EMBL" id="JANCLT010000013">
    <property type="protein sequence ID" value="MCP8970656.1"/>
    <property type="molecule type" value="Genomic_DNA"/>
</dbReference>
<evidence type="ECO:0000256" key="3">
    <source>
        <dbReference type="ARBA" id="ARBA00023125"/>
    </source>
</evidence>
<dbReference type="InterPro" id="IPR007324">
    <property type="entry name" value="Sugar-bd_dom_put"/>
</dbReference>
<sequence length="313" mass="34772">MLGSEEKRQLVRIANLYYLEGWTQGKIAKKLGVSRPFICRLLQKARDSGIVDVYIRDESRHAAELEQFIKDTYSLTDVVVVSTHGLNPEMSRKAVGQAGAYYLSKHFGDIRQLGISWGRTLWEVVKEYPFEQRKGINVVPLVGGIGTQHVELHANQLAHELAKKMNGTSSYLYAPAIVETEELKDYLLEAPEIQMVLEEGKHVDTALISIGNPYMGSTLRDLGYLQAHDLDGFRSLGIIGDIASRFFDKSGNPVDHPLNDRTIGLPLAYLKQIKQVIAVVEGVHKAESLAAALRGSYIDVLILDEPTASALMK</sequence>
<keyword evidence="3" id="KW-0238">DNA-binding</keyword>
<dbReference type="SUPFAM" id="SSF100950">
    <property type="entry name" value="NagB/RpiA/CoA transferase-like"/>
    <property type="match status" value="1"/>
</dbReference>
<evidence type="ECO:0000259" key="5">
    <source>
        <dbReference type="Pfam" id="PF04198"/>
    </source>
</evidence>
<evidence type="ECO:0000313" key="6">
    <source>
        <dbReference type="EMBL" id="MCP8970656.1"/>
    </source>
</evidence>
<dbReference type="Gene3D" id="1.10.10.60">
    <property type="entry name" value="Homeodomain-like"/>
    <property type="match status" value="1"/>
</dbReference>
<dbReference type="AlphaFoldDB" id="A0AA41X849"/>
<keyword evidence="4" id="KW-0804">Transcription</keyword>
<comment type="similarity">
    <text evidence="1">Belongs to the SorC transcriptional regulatory family.</text>
</comment>
<evidence type="ECO:0000313" key="7">
    <source>
        <dbReference type="Proteomes" id="UP001156102"/>
    </source>
</evidence>
<evidence type="ECO:0000256" key="2">
    <source>
        <dbReference type="ARBA" id="ARBA00023015"/>
    </source>
</evidence>
<dbReference type="PANTHER" id="PTHR34294:SF12">
    <property type="entry name" value="SUGAR-BINDING TRANSCRIPTIONAL REGULATOR"/>
    <property type="match status" value="1"/>
</dbReference>
<dbReference type="Pfam" id="PF04198">
    <property type="entry name" value="Sugar-bind"/>
    <property type="match status" value="1"/>
</dbReference>
<dbReference type="RefSeq" id="WP_254760580.1">
    <property type="nucleotide sequence ID" value="NZ_JANCLT010000013.1"/>
</dbReference>
<dbReference type="GO" id="GO:0030246">
    <property type="term" value="F:carbohydrate binding"/>
    <property type="evidence" value="ECO:0007669"/>
    <property type="project" value="InterPro"/>
</dbReference>
<accession>A0AA41X849</accession>
<keyword evidence="7" id="KW-1185">Reference proteome</keyword>
<dbReference type="Proteomes" id="UP001156102">
    <property type="component" value="Unassembled WGS sequence"/>
</dbReference>
<name>A0AA41X849_9BACI</name>
<dbReference type="GO" id="GO:0003677">
    <property type="term" value="F:DNA binding"/>
    <property type="evidence" value="ECO:0007669"/>
    <property type="project" value="UniProtKB-KW"/>
</dbReference>
<dbReference type="InterPro" id="IPR051054">
    <property type="entry name" value="SorC_transcr_regulators"/>
</dbReference>
<reference evidence="6" key="1">
    <citation type="submission" date="2022-07" db="EMBL/GenBank/DDBJ databases">
        <authorList>
            <person name="Li W.-J."/>
            <person name="Deng Q.-Q."/>
        </authorList>
    </citation>
    <scope>NUCLEOTIDE SEQUENCE</scope>
    <source>
        <strain evidence="6">SYSU M60031</strain>
    </source>
</reference>
<evidence type="ECO:0000256" key="4">
    <source>
        <dbReference type="ARBA" id="ARBA00023163"/>
    </source>
</evidence>
<evidence type="ECO:0000256" key="1">
    <source>
        <dbReference type="ARBA" id="ARBA00010466"/>
    </source>
</evidence>
<dbReference type="SUPFAM" id="SSF46689">
    <property type="entry name" value="Homeodomain-like"/>
    <property type="match status" value="1"/>
</dbReference>
<dbReference type="InterPro" id="IPR037171">
    <property type="entry name" value="NagB/RpiA_transferase-like"/>
</dbReference>